<dbReference type="KEGG" id="dbk:DGMP_06200"/>
<name>A0A8D5FU45_9BACT</name>
<dbReference type="EMBL" id="AP024086">
    <property type="protein sequence ID" value="BCL59927.1"/>
    <property type="molecule type" value="Genomic_DNA"/>
</dbReference>
<sequence>MSRSVLCTLFFSAIFFLSGVTGQAGQSGHLPSVDVQARFIVVDELNAEFHKDTGTITVTALIRNVSRSKIKGYATIYYLSAEGQEIYSYEEEVNEGEPFDHGVSVTFESTAKISNIDKIASISVDFTQT</sequence>
<protein>
    <submittedName>
        <fullName evidence="2">Uncharacterized protein</fullName>
    </submittedName>
</protein>
<evidence type="ECO:0000256" key="1">
    <source>
        <dbReference type="SAM" id="SignalP"/>
    </source>
</evidence>
<proteinExistence type="predicted"/>
<organism evidence="2 3">
    <name type="scientific">Desulfomarina profundi</name>
    <dbReference type="NCBI Taxonomy" id="2772557"/>
    <lineage>
        <taxon>Bacteria</taxon>
        <taxon>Pseudomonadati</taxon>
        <taxon>Thermodesulfobacteriota</taxon>
        <taxon>Desulfobulbia</taxon>
        <taxon>Desulfobulbales</taxon>
        <taxon>Desulfobulbaceae</taxon>
        <taxon>Desulfomarina</taxon>
    </lineage>
</organism>
<evidence type="ECO:0000313" key="2">
    <source>
        <dbReference type="EMBL" id="BCL59927.1"/>
    </source>
</evidence>
<evidence type="ECO:0000313" key="3">
    <source>
        <dbReference type="Proteomes" id="UP000826725"/>
    </source>
</evidence>
<reference evidence="2" key="1">
    <citation type="submission" date="2020-09" db="EMBL/GenBank/DDBJ databases">
        <title>Desulfogranum mesoprofundum gen. nov., sp. nov., a novel mesophilic, sulfate-reducing chemolithoautotroph isolated from a deep-sea hydrothermal vent chimney in the Suiyo Seamount.</title>
        <authorList>
            <person name="Hashimoto Y."/>
            <person name="Nakagawa S."/>
        </authorList>
    </citation>
    <scope>NUCLEOTIDE SEQUENCE</scope>
    <source>
        <strain evidence="2">KT2</strain>
    </source>
</reference>
<dbReference type="AlphaFoldDB" id="A0A8D5FU45"/>
<accession>A0A8D5FU45</accession>
<gene>
    <name evidence="2" type="ORF">DGMP_06200</name>
</gene>
<feature type="signal peptide" evidence="1">
    <location>
        <begin position="1"/>
        <end position="23"/>
    </location>
</feature>
<dbReference type="Proteomes" id="UP000826725">
    <property type="component" value="Chromosome"/>
</dbReference>
<keyword evidence="3" id="KW-1185">Reference proteome</keyword>
<keyword evidence="1" id="KW-0732">Signal</keyword>
<feature type="chain" id="PRO_5034838638" evidence="1">
    <location>
        <begin position="24"/>
        <end position="129"/>
    </location>
</feature>
<dbReference type="RefSeq" id="WP_228856104.1">
    <property type="nucleotide sequence ID" value="NZ_AP024086.1"/>
</dbReference>